<evidence type="ECO:0000313" key="3">
    <source>
        <dbReference type="Proteomes" id="UP000199202"/>
    </source>
</evidence>
<dbReference type="Proteomes" id="UP000199202">
    <property type="component" value="Unassembled WGS sequence"/>
</dbReference>
<dbReference type="AlphaFoldDB" id="A0A1G9JLZ9"/>
<dbReference type="PANTHER" id="PTHR35010:SF2">
    <property type="entry name" value="BLL4672 PROTEIN"/>
    <property type="match status" value="1"/>
</dbReference>
<dbReference type="STRING" id="633440.SAMN05421869_12578"/>
<dbReference type="Gene3D" id="3.30.450.180">
    <property type="match status" value="1"/>
</dbReference>
<gene>
    <name evidence="2" type="ORF">SAMN05421869_12578</name>
</gene>
<proteinExistence type="predicted"/>
<organism evidence="2 3">
    <name type="scientific">Nonomuraea jiangxiensis</name>
    <dbReference type="NCBI Taxonomy" id="633440"/>
    <lineage>
        <taxon>Bacteria</taxon>
        <taxon>Bacillati</taxon>
        <taxon>Actinomycetota</taxon>
        <taxon>Actinomycetes</taxon>
        <taxon>Streptosporangiales</taxon>
        <taxon>Streptosporangiaceae</taxon>
        <taxon>Nonomuraea</taxon>
    </lineage>
</organism>
<protein>
    <recommendedName>
        <fullName evidence="1">MmyB-like transcription regulator ligand binding domain-containing protein</fullName>
    </recommendedName>
</protein>
<accession>A0A1G9JLZ9</accession>
<reference evidence="2 3" key="1">
    <citation type="submission" date="2016-10" db="EMBL/GenBank/DDBJ databases">
        <authorList>
            <person name="de Groot N.N."/>
        </authorList>
    </citation>
    <scope>NUCLEOTIDE SEQUENCE [LARGE SCALE GENOMIC DNA]</scope>
    <source>
        <strain evidence="2 3">CGMCC 4.6533</strain>
    </source>
</reference>
<dbReference type="InterPro" id="IPR041413">
    <property type="entry name" value="MLTR_LBD"/>
</dbReference>
<dbReference type="PANTHER" id="PTHR35010">
    <property type="entry name" value="BLL4672 PROTEIN-RELATED"/>
    <property type="match status" value="1"/>
</dbReference>
<evidence type="ECO:0000259" key="1">
    <source>
        <dbReference type="Pfam" id="PF17765"/>
    </source>
</evidence>
<dbReference type="EMBL" id="FNDJ01000025">
    <property type="protein sequence ID" value="SDL38124.1"/>
    <property type="molecule type" value="Genomic_DNA"/>
</dbReference>
<feature type="domain" description="MmyB-like transcription regulator ligand binding" evidence="1">
    <location>
        <begin position="11"/>
        <end position="90"/>
    </location>
</feature>
<dbReference type="Pfam" id="PF17765">
    <property type="entry name" value="MLTR_LBD"/>
    <property type="match status" value="1"/>
</dbReference>
<evidence type="ECO:0000313" key="2">
    <source>
        <dbReference type="EMBL" id="SDL38124.1"/>
    </source>
</evidence>
<keyword evidence="3" id="KW-1185">Reference proteome</keyword>
<sequence length="96" mass="10759">MEPYGLRALRRLGGATPQERNWARITLLDPAARRLFVDWEAKASDVVGHLRLDAGLHVADPLLAALVGELSMKSADFRRLWAAHDVKRDWSAATRD</sequence>
<name>A0A1G9JLZ9_9ACTN</name>